<keyword evidence="6" id="KW-0539">Nucleus</keyword>
<protein>
    <recommendedName>
        <fullName evidence="10">Hematological and neurological expressed 1-like protein</fullName>
    </recommendedName>
</protein>
<evidence type="ECO:0000256" key="4">
    <source>
        <dbReference type="ARBA" id="ARBA00022490"/>
    </source>
</evidence>
<evidence type="ECO:0000256" key="3">
    <source>
        <dbReference type="ARBA" id="ARBA00008329"/>
    </source>
</evidence>
<organism evidence="8 9">
    <name type="scientific">Callorhinchus milii</name>
    <name type="common">Ghost shark</name>
    <dbReference type="NCBI Taxonomy" id="7868"/>
    <lineage>
        <taxon>Eukaryota</taxon>
        <taxon>Metazoa</taxon>
        <taxon>Chordata</taxon>
        <taxon>Craniata</taxon>
        <taxon>Vertebrata</taxon>
        <taxon>Chondrichthyes</taxon>
        <taxon>Holocephali</taxon>
        <taxon>Chimaeriformes</taxon>
        <taxon>Callorhinchidae</taxon>
        <taxon>Callorhinchus</taxon>
    </lineage>
</organism>
<accession>A0A4W3GER1</accession>
<reference evidence="8" key="5">
    <citation type="submission" date="2025-09" db="UniProtKB">
        <authorList>
            <consortium name="Ensembl"/>
        </authorList>
    </citation>
    <scope>IDENTIFICATION</scope>
</reference>
<sequence length="192" mass="20034">MARERVRGERTAGWSFNGWGGKAERRQLAAHRGREERGRGGRVLQPPGGGSSISFGVEENVKPQQSRANKTASNIFGPPVDSQPAVRRSNPPGGKSSGIFGATGSEASDLKQRRNPPGGKTSGIFDSVTTPGTRGSAAGEGNEGEKCPSNKASETEEKPRGLKEEPVLIPAEPAAARPRKNPPGGMSSLVLG</sequence>
<feature type="region of interest" description="Disordered" evidence="7">
    <location>
        <begin position="1"/>
        <end position="192"/>
    </location>
</feature>
<comment type="similarity">
    <text evidence="3">Belongs to the JUPITER family.</text>
</comment>
<dbReference type="PANTHER" id="PTHR34930:SF4">
    <property type="entry name" value="JUPITER MICROTUBULE ASSOCIATED HOMOLOG 1"/>
    <property type="match status" value="1"/>
</dbReference>
<dbReference type="GO" id="GO:0005634">
    <property type="term" value="C:nucleus"/>
    <property type="evidence" value="ECO:0007669"/>
    <property type="project" value="UniProtKB-SubCell"/>
</dbReference>
<dbReference type="PANTHER" id="PTHR34930">
    <property type="entry name" value="GEO05313P1"/>
    <property type="match status" value="1"/>
</dbReference>
<proteinExistence type="inferred from homology"/>
<evidence type="ECO:0000256" key="1">
    <source>
        <dbReference type="ARBA" id="ARBA00004123"/>
    </source>
</evidence>
<reference evidence="8" key="4">
    <citation type="submission" date="2025-08" db="UniProtKB">
        <authorList>
            <consortium name="Ensembl"/>
        </authorList>
    </citation>
    <scope>IDENTIFICATION</scope>
</reference>
<evidence type="ECO:0000313" key="8">
    <source>
        <dbReference type="Ensembl" id="ENSCMIP00000001362.1"/>
    </source>
</evidence>
<feature type="compositionally biased region" description="Basic and acidic residues" evidence="7">
    <location>
        <begin position="143"/>
        <end position="166"/>
    </location>
</feature>
<name>A0A4W3GER1_CALMI</name>
<keyword evidence="4" id="KW-0963">Cytoplasm</keyword>
<dbReference type="AlphaFoldDB" id="A0A4W3GER1"/>
<evidence type="ECO:0000256" key="5">
    <source>
        <dbReference type="ARBA" id="ARBA00022553"/>
    </source>
</evidence>
<keyword evidence="5" id="KW-0597">Phosphoprotein</keyword>
<evidence type="ECO:0000256" key="6">
    <source>
        <dbReference type="ARBA" id="ARBA00023242"/>
    </source>
</evidence>
<comment type="subcellular location">
    <subcellularLocation>
        <location evidence="2">Cytoplasm</location>
    </subcellularLocation>
    <subcellularLocation>
        <location evidence="1">Nucleus</location>
    </subcellularLocation>
</comment>
<keyword evidence="9" id="KW-1185">Reference proteome</keyword>
<dbReference type="OMA" id="KGEGNIH"/>
<evidence type="ECO:0000256" key="7">
    <source>
        <dbReference type="SAM" id="MobiDB-lite"/>
    </source>
</evidence>
<dbReference type="Ensembl" id="ENSCMIT00000001425.1">
    <property type="protein sequence ID" value="ENSCMIP00000001362.1"/>
    <property type="gene ID" value="ENSCMIG00000000885.1"/>
</dbReference>
<dbReference type="Proteomes" id="UP000314986">
    <property type="component" value="Unassembled WGS sequence"/>
</dbReference>
<feature type="compositionally biased region" description="Polar residues" evidence="7">
    <location>
        <begin position="62"/>
        <end position="74"/>
    </location>
</feature>
<feature type="compositionally biased region" description="Basic and acidic residues" evidence="7">
    <location>
        <begin position="22"/>
        <end position="39"/>
    </location>
</feature>
<evidence type="ECO:0000256" key="2">
    <source>
        <dbReference type="ARBA" id="ARBA00004496"/>
    </source>
</evidence>
<feature type="compositionally biased region" description="Basic and acidic residues" evidence="7">
    <location>
        <begin position="1"/>
        <end position="10"/>
    </location>
</feature>
<dbReference type="InterPro" id="IPR033335">
    <property type="entry name" value="JUPITER"/>
</dbReference>
<evidence type="ECO:0008006" key="10">
    <source>
        <dbReference type="Google" id="ProtNLM"/>
    </source>
</evidence>
<reference evidence="9" key="2">
    <citation type="journal article" date="2007" name="PLoS Biol.">
        <title>Survey sequencing and comparative analysis of the elephant shark (Callorhinchus milii) genome.</title>
        <authorList>
            <person name="Venkatesh B."/>
            <person name="Kirkness E.F."/>
            <person name="Loh Y.H."/>
            <person name="Halpern A.L."/>
            <person name="Lee A.P."/>
            <person name="Johnson J."/>
            <person name="Dandona N."/>
            <person name="Viswanathan L.D."/>
            <person name="Tay A."/>
            <person name="Venter J.C."/>
            <person name="Strausberg R.L."/>
            <person name="Brenner S."/>
        </authorList>
    </citation>
    <scope>NUCLEOTIDE SEQUENCE [LARGE SCALE GENOMIC DNA]</scope>
</reference>
<evidence type="ECO:0000313" key="9">
    <source>
        <dbReference type="Proteomes" id="UP000314986"/>
    </source>
</evidence>
<dbReference type="GO" id="GO:0005737">
    <property type="term" value="C:cytoplasm"/>
    <property type="evidence" value="ECO:0007669"/>
    <property type="project" value="UniProtKB-SubCell"/>
</dbReference>
<reference evidence="9" key="3">
    <citation type="journal article" date="2014" name="Nature">
        <title>Elephant shark genome provides unique insights into gnathostome evolution.</title>
        <authorList>
            <consortium name="International Elephant Shark Genome Sequencing Consortium"/>
            <person name="Venkatesh B."/>
            <person name="Lee A.P."/>
            <person name="Ravi V."/>
            <person name="Maurya A.K."/>
            <person name="Lian M.M."/>
            <person name="Swann J.B."/>
            <person name="Ohta Y."/>
            <person name="Flajnik M.F."/>
            <person name="Sutoh Y."/>
            <person name="Kasahara M."/>
            <person name="Hoon S."/>
            <person name="Gangu V."/>
            <person name="Roy S.W."/>
            <person name="Irimia M."/>
            <person name="Korzh V."/>
            <person name="Kondrychyn I."/>
            <person name="Lim Z.W."/>
            <person name="Tay B.H."/>
            <person name="Tohari S."/>
            <person name="Kong K.W."/>
            <person name="Ho S."/>
            <person name="Lorente-Galdos B."/>
            <person name="Quilez J."/>
            <person name="Marques-Bonet T."/>
            <person name="Raney B.J."/>
            <person name="Ingham P.W."/>
            <person name="Tay A."/>
            <person name="Hillier L.W."/>
            <person name="Minx P."/>
            <person name="Boehm T."/>
            <person name="Wilson R.K."/>
            <person name="Brenner S."/>
            <person name="Warren W.C."/>
        </authorList>
    </citation>
    <scope>NUCLEOTIDE SEQUENCE [LARGE SCALE GENOMIC DNA]</scope>
</reference>
<reference evidence="9" key="1">
    <citation type="journal article" date="2006" name="Science">
        <title>Ancient noncoding elements conserved in the human genome.</title>
        <authorList>
            <person name="Venkatesh B."/>
            <person name="Kirkness E.F."/>
            <person name="Loh Y.H."/>
            <person name="Halpern A.L."/>
            <person name="Lee A.P."/>
            <person name="Johnson J."/>
            <person name="Dandona N."/>
            <person name="Viswanathan L.D."/>
            <person name="Tay A."/>
            <person name="Venter J.C."/>
            <person name="Strausberg R.L."/>
            <person name="Brenner S."/>
        </authorList>
    </citation>
    <scope>NUCLEOTIDE SEQUENCE [LARGE SCALE GENOMIC DNA]</scope>
</reference>